<comment type="catalytic activity">
    <reaction evidence="1">
        <text>5-amino-1-(5-phospho-D-ribosyl)imidazole-4-carboxylate + H(+) = 5-amino-1-(5-phospho-beta-D-ribosyl)imidazole + CO2</text>
        <dbReference type="Rhea" id="RHEA:10792"/>
        <dbReference type="ChEBI" id="CHEBI:15378"/>
        <dbReference type="ChEBI" id="CHEBI:16526"/>
        <dbReference type="ChEBI" id="CHEBI:77657"/>
        <dbReference type="ChEBI" id="CHEBI:137981"/>
        <dbReference type="EC" id="4.1.1.21"/>
    </reaction>
</comment>
<comment type="caution">
    <text evidence="14">The sequence shown here is derived from an EMBL/GenBank/DDBJ whole genome shotgun (WGS) entry which is preliminary data.</text>
</comment>
<dbReference type="HAMAP" id="MF_01929">
    <property type="entry name" value="PurE_classI"/>
    <property type="match status" value="1"/>
</dbReference>
<dbReference type="InterPro" id="IPR033747">
    <property type="entry name" value="PurE_ClassI"/>
</dbReference>
<dbReference type="PROSITE" id="PS50975">
    <property type="entry name" value="ATP_GRASP"/>
    <property type="match status" value="1"/>
</dbReference>
<dbReference type="GO" id="GO:0046872">
    <property type="term" value="F:metal ion binding"/>
    <property type="evidence" value="ECO:0007669"/>
    <property type="project" value="InterPro"/>
</dbReference>
<dbReference type="Gene3D" id="3.30.1490.20">
    <property type="entry name" value="ATP-grasp fold, A domain"/>
    <property type="match status" value="1"/>
</dbReference>
<dbReference type="SMART" id="SM01001">
    <property type="entry name" value="AIRC"/>
    <property type="match status" value="1"/>
</dbReference>
<dbReference type="NCBIfam" id="NF004679">
    <property type="entry name" value="PRK06019.1-5"/>
    <property type="match status" value="1"/>
</dbReference>
<dbReference type="Pfam" id="PF00731">
    <property type="entry name" value="AIRC"/>
    <property type="match status" value="1"/>
</dbReference>
<proteinExistence type="inferred from homology"/>
<dbReference type="Gene3D" id="3.40.50.20">
    <property type="match status" value="1"/>
</dbReference>
<dbReference type="Pfam" id="PF17769">
    <property type="entry name" value="PurK_C"/>
    <property type="match status" value="1"/>
</dbReference>
<dbReference type="PIRSF" id="PIRSF001340">
    <property type="entry name" value="AIR_carboxylase"/>
    <property type="match status" value="1"/>
</dbReference>
<reference evidence="14 15" key="1">
    <citation type="journal article" date="2018" name="Sci. Rep.">
        <title>Raphidocelis subcapitata (=Pseudokirchneriella subcapitata) provides an insight into genome evolution and environmental adaptations in the Sphaeropleales.</title>
        <authorList>
            <person name="Suzuki S."/>
            <person name="Yamaguchi H."/>
            <person name="Nakajima N."/>
            <person name="Kawachi M."/>
        </authorList>
    </citation>
    <scope>NUCLEOTIDE SEQUENCE [LARGE SCALE GENOMIC DNA]</scope>
    <source>
        <strain evidence="14 15">NIES-35</strain>
    </source>
</reference>
<dbReference type="Gene3D" id="3.30.470.20">
    <property type="entry name" value="ATP-grasp fold, B domain"/>
    <property type="match status" value="1"/>
</dbReference>
<keyword evidence="15" id="KW-1185">Reference proteome</keyword>
<evidence type="ECO:0000256" key="3">
    <source>
        <dbReference type="ARBA" id="ARBA00006114"/>
    </source>
</evidence>
<dbReference type="OrthoDB" id="15425at2759"/>
<dbReference type="InterPro" id="IPR013815">
    <property type="entry name" value="ATP_grasp_subdomain_1"/>
</dbReference>
<evidence type="ECO:0000256" key="12">
    <source>
        <dbReference type="SAM" id="MobiDB-lite"/>
    </source>
</evidence>
<feature type="domain" description="ATP-grasp" evidence="13">
    <location>
        <begin position="183"/>
        <end position="371"/>
    </location>
</feature>
<dbReference type="InterPro" id="IPR011761">
    <property type="entry name" value="ATP-grasp"/>
</dbReference>
<protein>
    <recommendedName>
        <fullName evidence="4">phosphoribosylaminoimidazole carboxylase</fullName>
        <ecNumber evidence="4">4.1.1.21</ecNumber>
    </recommendedName>
    <alternativeName>
        <fullName evidence="10">AIR carboxylase</fullName>
    </alternativeName>
</protein>
<evidence type="ECO:0000256" key="7">
    <source>
        <dbReference type="ARBA" id="ARBA00022793"/>
    </source>
</evidence>
<dbReference type="Proteomes" id="UP000247498">
    <property type="component" value="Unassembled WGS sequence"/>
</dbReference>
<keyword evidence="6" id="KW-0658">Purine biosynthesis</keyword>
<evidence type="ECO:0000256" key="11">
    <source>
        <dbReference type="PROSITE-ProRule" id="PRU00409"/>
    </source>
</evidence>
<dbReference type="SUPFAM" id="SSF52255">
    <property type="entry name" value="N5-CAIR mutase (phosphoribosylaminoimidazole carboxylase, PurE)"/>
    <property type="match status" value="1"/>
</dbReference>
<comment type="similarity">
    <text evidence="3">In the C-terminal section; belongs to the AIR carboxylase family. Class I subfamily.</text>
</comment>
<dbReference type="PANTHER" id="PTHR11609:SF5">
    <property type="entry name" value="PHOSPHORIBOSYLAMINOIMIDAZOLE CARBOXYLASE"/>
    <property type="match status" value="1"/>
</dbReference>
<dbReference type="FunFam" id="3.30.470.20:FF:000037">
    <property type="entry name" value="Phosphoribosylaminoimidazole carboxylase, chloroplastic"/>
    <property type="match status" value="1"/>
</dbReference>
<dbReference type="STRING" id="307507.A0A2V0NPX4"/>
<dbReference type="GO" id="GO:0004638">
    <property type="term" value="F:phosphoribosylaminoimidazole carboxylase activity"/>
    <property type="evidence" value="ECO:0007669"/>
    <property type="project" value="UniProtKB-EC"/>
</dbReference>
<organism evidence="14 15">
    <name type="scientific">Raphidocelis subcapitata</name>
    <dbReference type="NCBI Taxonomy" id="307507"/>
    <lineage>
        <taxon>Eukaryota</taxon>
        <taxon>Viridiplantae</taxon>
        <taxon>Chlorophyta</taxon>
        <taxon>core chlorophytes</taxon>
        <taxon>Chlorophyceae</taxon>
        <taxon>CS clade</taxon>
        <taxon>Sphaeropleales</taxon>
        <taxon>Selenastraceae</taxon>
        <taxon>Raphidocelis</taxon>
    </lineage>
</organism>
<evidence type="ECO:0000259" key="13">
    <source>
        <dbReference type="PROSITE" id="PS50975"/>
    </source>
</evidence>
<evidence type="ECO:0000256" key="1">
    <source>
        <dbReference type="ARBA" id="ARBA00001244"/>
    </source>
</evidence>
<keyword evidence="8 11" id="KW-0067">ATP-binding</keyword>
<dbReference type="InterPro" id="IPR005875">
    <property type="entry name" value="PurK"/>
</dbReference>
<evidence type="ECO:0000256" key="8">
    <source>
        <dbReference type="ARBA" id="ARBA00022840"/>
    </source>
</evidence>
<keyword evidence="5 11" id="KW-0547">Nucleotide-binding</keyword>
<dbReference type="EC" id="4.1.1.21" evidence="4"/>
<dbReference type="InParanoid" id="A0A2V0NPX4"/>
<dbReference type="AlphaFoldDB" id="A0A2V0NPX4"/>
<dbReference type="InterPro" id="IPR000031">
    <property type="entry name" value="PurE_dom"/>
</dbReference>
<evidence type="ECO:0000256" key="5">
    <source>
        <dbReference type="ARBA" id="ARBA00022741"/>
    </source>
</evidence>
<sequence>MLGTRRALDARGSTSSLAPCAARGLRLAARPSVVAPAAAPCRAPRAAMRRAAAASKQPAAADARADDPTHVSEAGLPRTAVVGVLGGGQLGRMMALAAANMGVSMRCLDPADDAPAAVAARHDVGHFRDADAIAKFAQGCDVLTVEIEHIDADALERAAAASGVDVEPTPATVRIIQDKYAQKIHFAGNGVPLADFADVPDAAALEAAEGRFGLPFMLKSKRLAYDGRGNFVVRTHEDAARGVEALGGFGHGLYAERWAPFVKELAVMVVRSRDGAVLAYPVVETIHKDNICYVTEAPADVAPHTASAAARAAEKAVACLDGAGIFGVEMFLLPDGSLLLNEVAPRPHNSGHYTQDGCLTSQFENHVRAVLGWPLGDPSLNCGCSIMLNILGEAEGDEGVRRAHALMARAYSTRGAKVHWYGKPGMRAARKVGHINVSGSSRAEARARLASIDPAAAGALAATGDALRRAGLGGGAAPAPAVAPAAGAAPAGGGPLVGIIMGSDSDLPTMSAAAEVLEQFGVALEISVVSAHRTPERMVDYARSAAGRGLKAIIAGAGGAAHLPGMVAAMTPLPVIGVPVKPSGSHLDGLDALLSIVQMPRGVPVATVAIGNAANAGLLAARIIGASDPGLQARMVEYQEGMRDVVLDKAAALEEKGWRGYGAPKPH</sequence>
<dbReference type="NCBIfam" id="TIGR01161">
    <property type="entry name" value="purK"/>
    <property type="match status" value="1"/>
</dbReference>
<gene>
    <name evidence="14" type="ORF">Rsub_02834</name>
</gene>
<dbReference type="Pfam" id="PF22660">
    <property type="entry name" value="RS_preATP-grasp-like"/>
    <property type="match status" value="1"/>
</dbReference>
<dbReference type="GO" id="GO:0006189">
    <property type="term" value="P:'de novo' IMP biosynthetic process"/>
    <property type="evidence" value="ECO:0007669"/>
    <property type="project" value="UniProtKB-UniPathway"/>
</dbReference>
<dbReference type="InterPro" id="IPR003135">
    <property type="entry name" value="ATP-grasp_carboxylate-amine"/>
</dbReference>
<dbReference type="FunCoup" id="A0A2V0NPX4">
    <property type="interactions" value="402"/>
</dbReference>
<evidence type="ECO:0000313" key="14">
    <source>
        <dbReference type="EMBL" id="GBF89664.1"/>
    </source>
</evidence>
<evidence type="ECO:0000256" key="4">
    <source>
        <dbReference type="ARBA" id="ARBA00012329"/>
    </source>
</evidence>
<dbReference type="Gene3D" id="3.40.50.1970">
    <property type="match status" value="1"/>
</dbReference>
<keyword evidence="7" id="KW-0210">Decarboxylase</keyword>
<dbReference type="EMBL" id="BDRX01000012">
    <property type="protein sequence ID" value="GBF89664.1"/>
    <property type="molecule type" value="Genomic_DNA"/>
</dbReference>
<dbReference type="SUPFAM" id="SSF56059">
    <property type="entry name" value="Glutathione synthetase ATP-binding domain-like"/>
    <property type="match status" value="1"/>
</dbReference>
<evidence type="ECO:0000256" key="9">
    <source>
        <dbReference type="ARBA" id="ARBA00023239"/>
    </source>
</evidence>
<dbReference type="InterPro" id="IPR016185">
    <property type="entry name" value="PreATP-grasp_dom_sf"/>
</dbReference>
<dbReference type="HAMAP" id="MF_01928">
    <property type="entry name" value="PurK"/>
    <property type="match status" value="1"/>
</dbReference>
<evidence type="ECO:0000256" key="2">
    <source>
        <dbReference type="ARBA" id="ARBA00004747"/>
    </source>
</evidence>
<dbReference type="InterPro" id="IPR040686">
    <property type="entry name" value="PurK_C"/>
</dbReference>
<dbReference type="InterPro" id="IPR054350">
    <property type="entry name" value="PurT/PurK_preATP-grasp"/>
</dbReference>
<dbReference type="GO" id="GO:0005524">
    <property type="term" value="F:ATP binding"/>
    <property type="evidence" value="ECO:0007669"/>
    <property type="project" value="UniProtKB-UniRule"/>
</dbReference>
<name>A0A2V0NPX4_9CHLO</name>
<dbReference type="Pfam" id="PF02222">
    <property type="entry name" value="ATP-grasp"/>
    <property type="match status" value="1"/>
</dbReference>
<feature type="region of interest" description="Disordered" evidence="12">
    <location>
        <begin position="52"/>
        <end position="72"/>
    </location>
</feature>
<dbReference type="SUPFAM" id="SSF52440">
    <property type="entry name" value="PreATP-grasp domain"/>
    <property type="match status" value="1"/>
</dbReference>
<feature type="compositionally biased region" description="Low complexity" evidence="12">
    <location>
        <begin position="52"/>
        <end position="62"/>
    </location>
</feature>
<dbReference type="InterPro" id="IPR016301">
    <property type="entry name" value="Ade2_fungi/plant"/>
</dbReference>
<accession>A0A2V0NPX4</accession>
<dbReference type="NCBIfam" id="TIGR01162">
    <property type="entry name" value="purE"/>
    <property type="match status" value="1"/>
</dbReference>
<keyword evidence="9" id="KW-0456">Lyase</keyword>
<evidence type="ECO:0000313" key="15">
    <source>
        <dbReference type="Proteomes" id="UP000247498"/>
    </source>
</evidence>
<dbReference type="PANTHER" id="PTHR11609">
    <property type="entry name" value="PURINE BIOSYNTHESIS PROTEIN 6/7, PUR6/7"/>
    <property type="match status" value="1"/>
</dbReference>
<dbReference type="UniPathway" id="UPA00074">
    <property type="reaction ID" value="UER00130"/>
</dbReference>
<evidence type="ECO:0000256" key="10">
    <source>
        <dbReference type="ARBA" id="ARBA00031607"/>
    </source>
</evidence>
<dbReference type="InterPro" id="IPR011054">
    <property type="entry name" value="Rudment_hybrid_motif"/>
</dbReference>
<evidence type="ECO:0000256" key="6">
    <source>
        <dbReference type="ARBA" id="ARBA00022755"/>
    </source>
</evidence>
<comment type="pathway">
    <text evidence="2">Purine metabolism; IMP biosynthesis via de novo pathway; 5-amino-1-(5-phospho-D-ribosyl)imidazole-4-carboxylate from 5-amino-1-(5-phospho-D-ribosyl)imidazole (carboxylase route): step 1/1.</text>
</comment>
<dbReference type="SUPFAM" id="SSF51246">
    <property type="entry name" value="Rudiment single hybrid motif"/>
    <property type="match status" value="1"/>
</dbReference>